<proteinExistence type="predicted"/>
<gene>
    <name evidence="1" type="ORF">THF1A12_170067</name>
</gene>
<protein>
    <submittedName>
        <fullName evidence="1">Uncharacterized protein</fullName>
    </submittedName>
</protein>
<evidence type="ECO:0000313" key="1">
    <source>
        <dbReference type="EMBL" id="CAH1581610.1"/>
    </source>
</evidence>
<organism evidence="1 2">
    <name type="scientific">Vibrio jasicida</name>
    <dbReference type="NCBI Taxonomy" id="766224"/>
    <lineage>
        <taxon>Bacteria</taxon>
        <taxon>Pseudomonadati</taxon>
        <taxon>Pseudomonadota</taxon>
        <taxon>Gammaproteobacteria</taxon>
        <taxon>Vibrionales</taxon>
        <taxon>Vibrionaceae</taxon>
        <taxon>Vibrio</taxon>
    </lineage>
</organism>
<dbReference type="EMBL" id="CAKMUD010000069">
    <property type="protein sequence ID" value="CAH1581610.1"/>
    <property type="molecule type" value="Genomic_DNA"/>
</dbReference>
<name>A0AAU9QIS0_9VIBR</name>
<dbReference type="Proteomes" id="UP001295462">
    <property type="component" value="Unassembled WGS sequence"/>
</dbReference>
<evidence type="ECO:0000313" key="2">
    <source>
        <dbReference type="Proteomes" id="UP001295462"/>
    </source>
</evidence>
<accession>A0AAU9QIS0</accession>
<sequence>MGSTPLDSRDVIEASRDEECGIELTENEKRSMPLTLLLAAFLFRTGHPERRVTK</sequence>
<dbReference type="AlphaFoldDB" id="A0AAU9QIS0"/>
<reference evidence="1" key="1">
    <citation type="submission" date="2022-01" db="EMBL/GenBank/DDBJ databases">
        <authorList>
            <person name="Lagorce A."/>
        </authorList>
    </citation>
    <scope>NUCLEOTIDE SEQUENCE</scope>
    <source>
        <strain evidence="1">Th15_F1_A12</strain>
    </source>
</reference>
<comment type="caution">
    <text evidence="1">The sequence shown here is derived from an EMBL/GenBank/DDBJ whole genome shotgun (WGS) entry which is preliminary data.</text>
</comment>